<dbReference type="Proteomes" id="UP000030853">
    <property type="component" value="Unassembled WGS sequence"/>
</dbReference>
<dbReference type="PANTHER" id="PTHR39174:SF1">
    <property type="entry name" value="INNER MEMBRANE PROTEIN"/>
    <property type="match status" value="1"/>
</dbReference>
<evidence type="ECO:0008006" key="4">
    <source>
        <dbReference type="Google" id="ProtNLM"/>
    </source>
</evidence>
<name>A0A0B1QY41_9GAMM</name>
<dbReference type="InterPro" id="IPR010398">
    <property type="entry name" value="DUF997"/>
</dbReference>
<organism evidence="2 3">
    <name type="scientific">Pantoea rodasii</name>
    <dbReference type="NCBI Taxonomy" id="1076549"/>
    <lineage>
        <taxon>Bacteria</taxon>
        <taxon>Pseudomonadati</taxon>
        <taxon>Pseudomonadota</taxon>
        <taxon>Gammaproteobacteria</taxon>
        <taxon>Enterobacterales</taxon>
        <taxon>Erwiniaceae</taxon>
        <taxon>Pantoea</taxon>
    </lineage>
</organism>
<feature type="transmembrane region" description="Helical" evidence="1">
    <location>
        <begin position="12"/>
        <end position="33"/>
    </location>
</feature>
<dbReference type="AlphaFoldDB" id="A0A0B1QY41"/>
<dbReference type="Pfam" id="PF06196">
    <property type="entry name" value="DUF997"/>
    <property type="match status" value="1"/>
</dbReference>
<gene>
    <name evidence="2" type="ORF">QU24_25225</name>
</gene>
<keyword evidence="1" id="KW-0472">Membrane</keyword>
<dbReference type="PANTHER" id="PTHR39174">
    <property type="entry name" value="INNER MEMBRANE PROTEIN-RELATED"/>
    <property type="match status" value="1"/>
</dbReference>
<comment type="caution">
    <text evidence="2">The sequence shown here is derived from an EMBL/GenBank/DDBJ whole genome shotgun (WGS) entry which is preliminary data.</text>
</comment>
<feature type="transmembrane region" description="Helical" evidence="1">
    <location>
        <begin position="45"/>
        <end position="65"/>
    </location>
</feature>
<reference evidence="2 3" key="1">
    <citation type="submission" date="2014-11" db="EMBL/GenBank/DDBJ databases">
        <title>Genome sequencing of Pantoea rodasii ND03.</title>
        <authorList>
            <person name="Muhamad Yunos N.Y."/>
            <person name="Chan K.-G."/>
        </authorList>
    </citation>
    <scope>NUCLEOTIDE SEQUENCE [LARGE SCALE GENOMIC DNA]</scope>
    <source>
        <strain evidence="2 3">ND03</strain>
    </source>
</reference>
<keyword evidence="1" id="KW-0812">Transmembrane</keyword>
<keyword evidence="1" id="KW-1133">Transmembrane helix</keyword>
<evidence type="ECO:0000256" key="1">
    <source>
        <dbReference type="SAM" id="Phobius"/>
    </source>
</evidence>
<evidence type="ECO:0000313" key="3">
    <source>
        <dbReference type="Proteomes" id="UP000030853"/>
    </source>
</evidence>
<dbReference type="NCBIfam" id="NF007918">
    <property type="entry name" value="PRK10633.1"/>
    <property type="match status" value="1"/>
</dbReference>
<protein>
    <recommendedName>
        <fullName evidence="4">DUF997 domain-containing protein</fullName>
    </recommendedName>
</protein>
<dbReference type="EMBL" id="JTJJ01000142">
    <property type="protein sequence ID" value="KHJ65304.1"/>
    <property type="molecule type" value="Genomic_DNA"/>
</dbReference>
<sequence length="80" mass="9458">MDWRFLQANKEARWAFYLTLAYLAVWGFSAWLGGDEIGVLGLPRWFELSCIFAPLLFIVLCWLMVRILFRDMSLEDHDGR</sequence>
<accession>A0A0B1QY41</accession>
<dbReference type="RefSeq" id="WP_039336876.1">
    <property type="nucleotide sequence ID" value="NZ_JTJJ01000142.1"/>
</dbReference>
<proteinExistence type="predicted"/>
<evidence type="ECO:0000313" key="2">
    <source>
        <dbReference type="EMBL" id="KHJ65304.1"/>
    </source>
</evidence>